<comment type="caution">
    <text evidence="1">The sequence shown here is derived from an EMBL/GenBank/DDBJ whole genome shotgun (WGS) entry which is preliminary data.</text>
</comment>
<gene>
    <name evidence="1" type="ORF">EZS27_033182</name>
</gene>
<accession>A0A5J4Q4R6</accession>
<organism evidence="1">
    <name type="scientific">termite gut metagenome</name>
    <dbReference type="NCBI Taxonomy" id="433724"/>
    <lineage>
        <taxon>unclassified sequences</taxon>
        <taxon>metagenomes</taxon>
        <taxon>organismal metagenomes</taxon>
    </lineage>
</organism>
<protein>
    <submittedName>
        <fullName evidence="1">Uncharacterized protein</fullName>
    </submittedName>
</protein>
<dbReference type="AlphaFoldDB" id="A0A5J4Q4R6"/>
<sequence length="57" mass="6898">NPIIIRNYEISNLHKNWIESMKKSSILITHSNELLQVEFINKQREHIENLSKDLVYY</sequence>
<reference evidence="1" key="1">
    <citation type="submission" date="2019-03" db="EMBL/GenBank/DDBJ databases">
        <title>Single cell metagenomics reveals metabolic interactions within the superorganism composed of flagellate Streblomastix strix and complex community of Bacteroidetes bacteria on its surface.</title>
        <authorList>
            <person name="Treitli S.C."/>
            <person name="Kolisko M."/>
            <person name="Husnik F."/>
            <person name="Keeling P."/>
            <person name="Hampl V."/>
        </authorList>
    </citation>
    <scope>NUCLEOTIDE SEQUENCE</scope>
    <source>
        <strain evidence="1">STM</strain>
    </source>
</reference>
<evidence type="ECO:0000313" key="1">
    <source>
        <dbReference type="EMBL" id="KAA6316522.1"/>
    </source>
</evidence>
<dbReference type="EMBL" id="SNRY01004851">
    <property type="protein sequence ID" value="KAA6316522.1"/>
    <property type="molecule type" value="Genomic_DNA"/>
</dbReference>
<name>A0A5J4Q4R6_9ZZZZ</name>
<proteinExistence type="predicted"/>
<feature type="non-terminal residue" evidence="1">
    <location>
        <position position="1"/>
    </location>
</feature>